<evidence type="ECO:0000313" key="2">
    <source>
        <dbReference type="EMBL" id="POG70220.1"/>
    </source>
</evidence>
<feature type="domain" description="Protein kinase" evidence="1">
    <location>
        <begin position="1"/>
        <end position="91"/>
    </location>
</feature>
<dbReference type="GO" id="GO:0004672">
    <property type="term" value="F:protein kinase activity"/>
    <property type="evidence" value="ECO:0007669"/>
    <property type="project" value="InterPro"/>
</dbReference>
<sequence length="91" mass="10523">MWSNDAVKILEELSGALKSIHDKGVIHQDLRCDNILMNDEDIFHFPAISDLGLKSPEKHCKLHYEEFKKDQLVNMAIKDVEMMIQKTLKSI</sequence>
<dbReference type="InterPro" id="IPR000719">
    <property type="entry name" value="Prot_kinase_dom"/>
</dbReference>
<comment type="caution">
    <text evidence="2">The sequence shown here is derived from an EMBL/GenBank/DDBJ whole genome shotgun (WGS) entry which is preliminary data.</text>
</comment>
<dbReference type="PROSITE" id="PS50011">
    <property type="entry name" value="PROTEIN_KINASE_DOM"/>
    <property type="match status" value="1"/>
</dbReference>
<protein>
    <recommendedName>
        <fullName evidence="1">Protein kinase domain-containing protein</fullName>
    </recommendedName>
</protein>
<dbReference type="InterPro" id="IPR011009">
    <property type="entry name" value="Kinase-like_dom_sf"/>
</dbReference>
<evidence type="ECO:0000259" key="1">
    <source>
        <dbReference type="PROSITE" id="PS50011"/>
    </source>
</evidence>
<dbReference type="SUPFAM" id="SSF56112">
    <property type="entry name" value="Protein kinase-like (PK-like)"/>
    <property type="match status" value="1"/>
</dbReference>
<name>A0A2P4PXY5_RHIID</name>
<dbReference type="Proteomes" id="UP000018888">
    <property type="component" value="Unassembled WGS sequence"/>
</dbReference>
<accession>A0A2P4PXY5</accession>
<dbReference type="PROSITE" id="PS00109">
    <property type="entry name" value="PROTEIN_KINASE_TYR"/>
    <property type="match status" value="1"/>
</dbReference>
<dbReference type="AlphaFoldDB" id="A0A2P4PXY5"/>
<keyword evidence="3" id="KW-1185">Reference proteome</keyword>
<gene>
    <name evidence="2" type="ORF">GLOIN_2v1619159</name>
</gene>
<dbReference type="EMBL" id="AUPC02000124">
    <property type="protein sequence ID" value="POG70220.1"/>
    <property type="molecule type" value="Genomic_DNA"/>
</dbReference>
<dbReference type="Gene3D" id="1.10.510.10">
    <property type="entry name" value="Transferase(Phosphotransferase) domain 1"/>
    <property type="match status" value="1"/>
</dbReference>
<reference evidence="2 3" key="2">
    <citation type="journal article" date="2018" name="New Phytol.">
        <title>High intraspecific genome diversity in the model arbuscular mycorrhizal symbiont Rhizophagus irregularis.</title>
        <authorList>
            <person name="Chen E.C.H."/>
            <person name="Morin E."/>
            <person name="Beaudet D."/>
            <person name="Noel J."/>
            <person name="Yildirir G."/>
            <person name="Ndikumana S."/>
            <person name="Charron P."/>
            <person name="St-Onge C."/>
            <person name="Giorgi J."/>
            <person name="Kruger M."/>
            <person name="Marton T."/>
            <person name="Ropars J."/>
            <person name="Grigoriev I.V."/>
            <person name="Hainaut M."/>
            <person name="Henrissat B."/>
            <person name="Roux C."/>
            <person name="Martin F."/>
            <person name="Corradi N."/>
        </authorList>
    </citation>
    <scope>NUCLEOTIDE SEQUENCE [LARGE SCALE GENOMIC DNA]</scope>
    <source>
        <strain evidence="2 3">DAOM 197198</strain>
    </source>
</reference>
<dbReference type="InterPro" id="IPR001245">
    <property type="entry name" value="Ser-Thr/Tyr_kinase_cat_dom"/>
</dbReference>
<evidence type="ECO:0000313" key="3">
    <source>
        <dbReference type="Proteomes" id="UP000018888"/>
    </source>
</evidence>
<reference evidence="2 3" key="1">
    <citation type="journal article" date="2013" name="Proc. Natl. Acad. Sci. U.S.A.">
        <title>Genome of an arbuscular mycorrhizal fungus provides insight into the oldest plant symbiosis.</title>
        <authorList>
            <person name="Tisserant E."/>
            <person name="Malbreil M."/>
            <person name="Kuo A."/>
            <person name="Kohler A."/>
            <person name="Symeonidi A."/>
            <person name="Balestrini R."/>
            <person name="Charron P."/>
            <person name="Duensing N."/>
            <person name="Frei Dit Frey N."/>
            <person name="Gianinazzi-Pearson V."/>
            <person name="Gilbert L.B."/>
            <person name="Handa Y."/>
            <person name="Herr J.R."/>
            <person name="Hijri M."/>
            <person name="Koul R."/>
            <person name="Kawaguchi M."/>
            <person name="Krajinski F."/>
            <person name="Lammers P.J."/>
            <person name="Masclaux F.G."/>
            <person name="Murat C."/>
            <person name="Morin E."/>
            <person name="Ndikumana S."/>
            <person name="Pagni M."/>
            <person name="Petitpierre D."/>
            <person name="Requena N."/>
            <person name="Rosikiewicz P."/>
            <person name="Riley R."/>
            <person name="Saito K."/>
            <person name="San Clemente H."/>
            <person name="Shapiro H."/>
            <person name="van Tuinen D."/>
            <person name="Becard G."/>
            <person name="Bonfante P."/>
            <person name="Paszkowski U."/>
            <person name="Shachar-Hill Y.Y."/>
            <person name="Tuskan G.A."/>
            <person name="Young P.W."/>
            <person name="Sanders I.R."/>
            <person name="Henrissat B."/>
            <person name="Rensing S.A."/>
            <person name="Grigoriev I.V."/>
            <person name="Corradi N."/>
            <person name="Roux C."/>
            <person name="Martin F."/>
        </authorList>
    </citation>
    <scope>NUCLEOTIDE SEQUENCE [LARGE SCALE GENOMIC DNA]</scope>
    <source>
        <strain evidence="2 3">DAOM 197198</strain>
    </source>
</reference>
<dbReference type="GO" id="GO:0005524">
    <property type="term" value="F:ATP binding"/>
    <property type="evidence" value="ECO:0007669"/>
    <property type="project" value="InterPro"/>
</dbReference>
<proteinExistence type="predicted"/>
<dbReference type="InterPro" id="IPR008266">
    <property type="entry name" value="Tyr_kinase_AS"/>
</dbReference>
<organism evidence="2 3">
    <name type="scientific">Rhizophagus irregularis (strain DAOM 181602 / DAOM 197198 / MUCL 43194)</name>
    <name type="common">Arbuscular mycorrhizal fungus</name>
    <name type="synonym">Glomus intraradices</name>
    <dbReference type="NCBI Taxonomy" id="747089"/>
    <lineage>
        <taxon>Eukaryota</taxon>
        <taxon>Fungi</taxon>
        <taxon>Fungi incertae sedis</taxon>
        <taxon>Mucoromycota</taxon>
        <taxon>Glomeromycotina</taxon>
        <taxon>Glomeromycetes</taxon>
        <taxon>Glomerales</taxon>
        <taxon>Glomeraceae</taxon>
        <taxon>Rhizophagus</taxon>
    </lineage>
</organism>
<dbReference type="Pfam" id="PF07714">
    <property type="entry name" value="PK_Tyr_Ser-Thr"/>
    <property type="match status" value="1"/>
</dbReference>